<evidence type="ECO:0000313" key="1">
    <source>
        <dbReference type="EMBL" id="CEG20466.1"/>
    </source>
</evidence>
<dbReference type="AlphaFoldDB" id="A0A098EGP1"/>
<protein>
    <submittedName>
        <fullName evidence="1">Uncharacterized protein</fullName>
    </submittedName>
</protein>
<gene>
    <name evidence="1" type="ORF">ANAPHAGO_00647</name>
</gene>
<sequence>MPTRYRKCYGNDMNPNNSTNALHPYIVAILNSGGDATSVEFCNSVLYSILQEEDFSGVFAALVYVLEGAEFSLKTAEKRAKSGSAAQVLTRNACYVMSVCVELARRDAEDEEIYFFLHAVLLYICLGHLNRDAAYTENAIDDLSDAIYQTINALHIVGALRCSPAGVGTRSNAPNVFFDLFLKLSRSRIGKVEIVLADYMFFRAVDASLDVFHYIRESAVHKIVEAQEVLMGLPLPGHIASTLLDKEINYGAMLLPTKAEQISSASLRDTPLTYRLNTLVLRLPISFGDGTDYCLPMRFMASILCIVNDVKKLNPFLEEAPDISSRVSNLIATLAKDDLVPMYSLL</sequence>
<proteinExistence type="predicted"/>
<dbReference type="Proteomes" id="UP000055047">
    <property type="component" value="Unassembled WGS sequence"/>
</dbReference>
<organism evidence="1 2">
    <name type="scientific">Anaplasma phagocytophilum</name>
    <name type="common">Ehrlichia phagocytophila</name>
    <dbReference type="NCBI Taxonomy" id="948"/>
    <lineage>
        <taxon>Bacteria</taxon>
        <taxon>Pseudomonadati</taxon>
        <taxon>Pseudomonadota</taxon>
        <taxon>Alphaproteobacteria</taxon>
        <taxon>Rickettsiales</taxon>
        <taxon>Anaplasmataceae</taxon>
        <taxon>Anaplasma</taxon>
        <taxon>phagocytophilum group</taxon>
    </lineage>
</organism>
<dbReference type="EMBL" id="CCXQ01000016">
    <property type="protein sequence ID" value="CEG20466.1"/>
    <property type="molecule type" value="Genomic_DNA"/>
</dbReference>
<evidence type="ECO:0000313" key="2">
    <source>
        <dbReference type="Proteomes" id="UP000055047"/>
    </source>
</evidence>
<accession>A0A098EGP1</accession>
<name>A0A098EGP1_ANAPH</name>
<reference evidence="1 2" key="1">
    <citation type="submission" date="2014-09" db="EMBL/GenBank/DDBJ databases">
        <authorList>
            <person name="Loux Valentin"/>
            <person name="Dugat Thibaut"/>
        </authorList>
    </citation>
    <scope>NUCLEOTIDE SEQUENCE [LARGE SCALE GENOMIC DNA]</scope>
    <source>
        <strain evidence="1 2">BOV-10_179</strain>
    </source>
</reference>